<evidence type="ECO:0000313" key="1">
    <source>
        <dbReference type="EMBL" id="ASA21822.1"/>
    </source>
</evidence>
<reference evidence="1 2" key="1">
    <citation type="submission" date="2017-06" db="EMBL/GenBank/DDBJ databases">
        <title>Complete genome sequence of Paenibacillus donghaensis KCTC 13049T isolated from East Sea sediment, South Korea.</title>
        <authorList>
            <person name="Jung B.K."/>
            <person name="Hong S.-J."/>
            <person name="Shin J.-H."/>
        </authorList>
    </citation>
    <scope>NUCLEOTIDE SEQUENCE [LARGE SCALE GENOMIC DNA]</scope>
    <source>
        <strain evidence="1 2">KCTC 13049</strain>
    </source>
</reference>
<dbReference type="OrthoDB" id="2610730at2"/>
<proteinExistence type="predicted"/>
<dbReference type="AlphaFoldDB" id="A0A2Z2KLA5"/>
<sequence length="157" mass="18513">MTFLSEITDYKNTIMNRVLEDQELCKAIFYTDQGFLEQENIEDTSDLIHKNIFPHRFIPNISEDAKTYITLSMTNYRLVKSSYKSGLIAIYMFTHRDLFKTDYGYSRMDFILTKIEELMNNKRGLGIGKLEFAGLNEYVVNEKFQGYVLSYQPMDFN</sequence>
<accession>A0A2Z2KLA5</accession>
<dbReference type="RefSeq" id="WP_087915829.1">
    <property type="nucleotide sequence ID" value="NZ_CP021780.1"/>
</dbReference>
<evidence type="ECO:0000313" key="2">
    <source>
        <dbReference type="Proteomes" id="UP000249890"/>
    </source>
</evidence>
<dbReference type="Proteomes" id="UP000249890">
    <property type="component" value="Chromosome"/>
</dbReference>
<keyword evidence="2" id="KW-1185">Reference proteome</keyword>
<organism evidence="1 2">
    <name type="scientific">Paenibacillus donghaensis</name>
    <dbReference type="NCBI Taxonomy" id="414771"/>
    <lineage>
        <taxon>Bacteria</taxon>
        <taxon>Bacillati</taxon>
        <taxon>Bacillota</taxon>
        <taxon>Bacilli</taxon>
        <taxon>Bacillales</taxon>
        <taxon>Paenibacillaceae</taxon>
        <taxon>Paenibacillus</taxon>
    </lineage>
</organism>
<protein>
    <submittedName>
        <fullName evidence="1">Uncharacterized protein</fullName>
    </submittedName>
</protein>
<name>A0A2Z2KLA5_9BACL</name>
<dbReference type="KEGG" id="pdh:B9T62_14190"/>
<dbReference type="EMBL" id="CP021780">
    <property type="protein sequence ID" value="ASA21822.1"/>
    <property type="molecule type" value="Genomic_DNA"/>
</dbReference>
<gene>
    <name evidence="1" type="ORF">B9T62_14190</name>
</gene>